<accession>A0A0H5RF88</accession>
<proteinExistence type="predicted"/>
<reference evidence="1" key="1">
    <citation type="submission" date="2015-04" db="EMBL/GenBank/DDBJ databases">
        <title>The genome sequence of the plant pathogenic Rhizarian Plasmodiophora brassicae reveals insights in its biotrophic life cycle and the origin of chitin synthesis.</title>
        <authorList>
            <person name="Schwelm A."/>
            <person name="Fogelqvist J."/>
            <person name="Knaust A."/>
            <person name="Julke S."/>
            <person name="Lilja T."/>
            <person name="Dhandapani V."/>
            <person name="Bonilla-Rosso G."/>
            <person name="Karlsson M."/>
            <person name="Shevchenko A."/>
            <person name="Choi S.R."/>
            <person name="Kim H.G."/>
            <person name="Park J.Y."/>
            <person name="Lim Y.P."/>
            <person name="Ludwig-Muller J."/>
            <person name="Dixelius C."/>
        </authorList>
    </citation>
    <scope>NUCLEOTIDE SEQUENCE</scope>
    <source>
        <tissue evidence="1">Potato root galls</tissue>
    </source>
</reference>
<sequence length="312" mass="35503">TMNPHQVIKVIFNARDTTDLIITFGPYRFPAHQQLMSKTSLMVSSLLESQHRNQHLGKPIIDIAVPNLDGLQSGNSSLDKAFGLFLDCCYGITSPNQISDIFDICQVTIIAYHTLSMTIMHECFDALTSRTIGDADLVPALRIANRLGLSRCRSRVLRFMGPLARHRKFYSQLYHLPIDDFRDLLPFIPSRSPLDRFTLVLKFAARIRPGSSFLLSRDQCLEICHPDRYQLLLNAISIIAQDWLEDTSAVDQVHHIVFNRILLNFGDGVVSKPLVLRAMVVRIASSIMYARKPSRFNWEWISFFGGLLSWPD</sequence>
<dbReference type="AlphaFoldDB" id="A0A0H5RF88"/>
<dbReference type="Gene3D" id="3.30.710.10">
    <property type="entry name" value="Potassium Channel Kv1.1, Chain A"/>
    <property type="match status" value="1"/>
</dbReference>
<protein>
    <recommendedName>
        <fullName evidence="2">BTB domain-containing protein</fullName>
    </recommendedName>
</protein>
<dbReference type="InterPro" id="IPR011333">
    <property type="entry name" value="SKP1/BTB/POZ_sf"/>
</dbReference>
<evidence type="ECO:0008006" key="2">
    <source>
        <dbReference type="Google" id="ProtNLM"/>
    </source>
</evidence>
<dbReference type="EMBL" id="HACM01011775">
    <property type="protein sequence ID" value="CRZ12217.1"/>
    <property type="molecule type" value="Transcribed_RNA"/>
</dbReference>
<organism evidence="1">
    <name type="scientific">Spongospora subterranea</name>
    <dbReference type="NCBI Taxonomy" id="70186"/>
    <lineage>
        <taxon>Eukaryota</taxon>
        <taxon>Sar</taxon>
        <taxon>Rhizaria</taxon>
        <taxon>Endomyxa</taxon>
        <taxon>Phytomyxea</taxon>
        <taxon>Plasmodiophorida</taxon>
        <taxon>Plasmodiophoridae</taxon>
        <taxon>Spongospora</taxon>
    </lineage>
</organism>
<feature type="non-terminal residue" evidence="1">
    <location>
        <position position="1"/>
    </location>
</feature>
<evidence type="ECO:0000313" key="1">
    <source>
        <dbReference type="EMBL" id="CRZ12217.1"/>
    </source>
</evidence>
<name>A0A0H5RF88_9EUKA</name>